<keyword evidence="4" id="KW-1185">Reference proteome</keyword>
<dbReference type="EMBL" id="MU003704">
    <property type="protein sequence ID" value="KAF2808034.1"/>
    <property type="molecule type" value="Genomic_DNA"/>
</dbReference>
<feature type="region of interest" description="Disordered" evidence="2">
    <location>
        <begin position="1"/>
        <end position="25"/>
    </location>
</feature>
<reference evidence="3 5" key="1">
    <citation type="journal article" date="2020" name="Stud. Mycol.">
        <title>101 Dothideomycetes genomes: a test case for predicting lifestyles and emergence of pathogens.</title>
        <authorList>
            <person name="Haridas S."/>
            <person name="Albert R."/>
            <person name="Binder M."/>
            <person name="Bloem J."/>
            <person name="Labutti K."/>
            <person name="Salamov A."/>
            <person name="Andreopoulos B."/>
            <person name="Baker S."/>
            <person name="Barry K."/>
            <person name="Bills G."/>
            <person name="Bluhm B."/>
            <person name="Cannon C."/>
            <person name="Castanera R."/>
            <person name="Culley D."/>
            <person name="Daum C."/>
            <person name="Ezra D."/>
            <person name="Gonzalez J."/>
            <person name="Henrissat B."/>
            <person name="Kuo A."/>
            <person name="Liang C."/>
            <person name="Lipzen A."/>
            <person name="Lutzoni F."/>
            <person name="Magnuson J."/>
            <person name="Mondo S."/>
            <person name="Nolan M."/>
            <person name="Ohm R."/>
            <person name="Pangilinan J."/>
            <person name="Park H.-J."/>
            <person name="Ramirez L."/>
            <person name="Alfaro M."/>
            <person name="Sun H."/>
            <person name="Tritt A."/>
            <person name="Yoshinaga Y."/>
            <person name="Zwiers L.-H."/>
            <person name="Turgeon B."/>
            <person name="Goodwin S."/>
            <person name="Spatafora J."/>
            <person name="Crous P."/>
            <person name="Grigoriev I."/>
        </authorList>
    </citation>
    <scope>NUCLEOTIDE SEQUENCE</scope>
    <source>
        <strain evidence="3 5">CBS 304.34</strain>
    </source>
</reference>
<dbReference type="Proteomes" id="UP000504636">
    <property type="component" value="Unplaced"/>
</dbReference>
<dbReference type="RefSeq" id="XP_033574998.1">
    <property type="nucleotide sequence ID" value="XM_033728245.1"/>
</dbReference>
<evidence type="ECO:0000256" key="1">
    <source>
        <dbReference type="SAM" id="Coils"/>
    </source>
</evidence>
<protein>
    <submittedName>
        <fullName evidence="3 5">Uncharacterized protein</fullName>
    </submittedName>
</protein>
<name>A0A6A6YJ70_9PEZI</name>
<feature type="region of interest" description="Disordered" evidence="2">
    <location>
        <begin position="115"/>
        <end position="243"/>
    </location>
</feature>
<evidence type="ECO:0000313" key="3">
    <source>
        <dbReference type="EMBL" id="KAF2808034.1"/>
    </source>
</evidence>
<feature type="coiled-coil region" evidence="1">
    <location>
        <begin position="324"/>
        <end position="358"/>
    </location>
</feature>
<organism evidence="3">
    <name type="scientific">Mytilinidion resinicola</name>
    <dbReference type="NCBI Taxonomy" id="574789"/>
    <lineage>
        <taxon>Eukaryota</taxon>
        <taxon>Fungi</taxon>
        <taxon>Dikarya</taxon>
        <taxon>Ascomycota</taxon>
        <taxon>Pezizomycotina</taxon>
        <taxon>Dothideomycetes</taxon>
        <taxon>Pleosporomycetidae</taxon>
        <taxon>Mytilinidiales</taxon>
        <taxon>Mytilinidiaceae</taxon>
        <taxon>Mytilinidion</taxon>
    </lineage>
</organism>
<reference evidence="5" key="2">
    <citation type="submission" date="2020-04" db="EMBL/GenBank/DDBJ databases">
        <authorList>
            <consortium name="NCBI Genome Project"/>
        </authorList>
    </citation>
    <scope>NUCLEOTIDE SEQUENCE</scope>
    <source>
        <strain evidence="5">CBS 304.34</strain>
    </source>
</reference>
<dbReference type="OrthoDB" id="10462140at2759"/>
<feature type="compositionally biased region" description="Gly residues" evidence="2">
    <location>
        <begin position="153"/>
        <end position="173"/>
    </location>
</feature>
<dbReference type="AlphaFoldDB" id="A0A6A6YJ70"/>
<evidence type="ECO:0000256" key="2">
    <source>
        <dbReference type="SAM" id="MobiDB-lite"/>
    </source>
</evidence>
<feature type="compositionally biased region" description="Acidic residues" evidence="2">
    <location>
        <begin position="397"/>
        <end position="408"/>
    </location>
</feature>
<evidence type="ECO:0000313" key="5">
    <source>
        <dbReference type="RefSeq" id="XP_033574998.1"/>
    </source>
</evidence>
<dbReference type="GeneID" id="54469138"/>
<keyword evidence="1" id="KW-0175">Coiled coil</keyword>
<feature type="compositionally biased region" description="Low complexity" evidence="2">
    <location>
        <begin position="203"/>
        <end position="212"/>
    </location>
</feature>
<accession>A0A6A6YJ70</accession>
<sequence length="617" mass="69039">MEDTHHTYHPFTPRETNPSPTLPFRSRTGFERRYTDFPLPADWLPHHPFAEPFLNDTPPYWSRPHNIHRELPCGPPHHPSAWSRRRGHCLFFDPLCQRPAPASAGFQPEPWWAASHAQRGGSWEDMPWASSAGEQSSGAVPDQGPDIDMGAKEPGGGGGGSSGSSGCRSGCGGFEHVSRGGRGEGMAAGWEKHEGDEDGGESDAGSDSSQSEHATFIAEDSFPTMPAGGDRGFFEPPRSGSRQSVHEFFGEQADTGTRVPRPVGEFPPEYTEPPRFQRAQDAEGRGGGGEQQAQGCGCSCSGAGASGMGYSLQDEMIAARLEELEAREARVREVEATLRHAEEILRQERERVMHAEGRLRQEKAGFEAQRNPFRREWRRQQQQSRRQRKPSYHFTDSDFDMLSSDDEEPTFNRGPPFFGWNGFSAQREPSLAGAEQAFGEYNTHWDQLSIDDAAIRYPTPSGSGGDLLDVGSRYMQQITSSNRYAWAPKLPNSNLPIHPHQVVRHNIFGFFIAAFGIRLRYAVLEGLENGSSPQWRPDFRRADQEKLKKLRDHLRRKEQKRWHPDQMNRRKNGFVGLGGEVFSRGGISMTGRELREAICLAITDLRQAYVETALREQ</sequence>
<gene>
    <name evidence="3 5" type="ORF">BDZ99DRAFT_572903</name>
</gene>
<evidence type="ECO:0000313" key="4">
    <source>
        <dbReference type="Proteomes" id="UP000504636"/>
    </source>
</evidence>
<feature type="region of interest" description="Disordered" evidence="2">
    <location>
        <begin position="255"/>
        <end position="296"/>
    </location>
</feature>
<proteinExistence type="predicted"/>
<reference evidence="5" key="3">
    <citation type="submission" date="2025-04" db="UniProtKB">
        <authorList>
            <consortium name="RefSeq"/>
        </authorList>
    </citation>
    <scope>IDENTIFICATION</scope>
    <source>
        <strain evidence="5">CBS 304.34</strain>
    </source>
</reference>
<feature type="region of interest" description="Disordered" evidence="2">
    <location>
        <begin position="370"/>
        <end position="408"/>
    </location>
</feature>